<protein>
    <submittedName>
        <fullName evidence="2">Uncharacterized protein</fullName>
    </submittedName>
</protein>
<name>A0A4R2FK23_9GAMM</name>
<keyword evidence="3" id="KW-1185">Reference proteome</keyword>
<evidence type="ECO:0000256" key="1">
    <source>
        <dbReference type="SAM" id="MobiDB-lite"/>
    </source>
</evidence>
<evidence type="ECO:0000313" key="2">
    <source>
        <dbReference type="EMBL" id="TCN83096.1"/>
    </source>
</evidence>
<dbReference type="EMBL" id="SLWF01000016">
    <property type="protein sequence ID" value="TCN83096.1"/>
    <property type="molecule type" value="Genomic_DNA"/>
</dbReference>
<organism evidence="2 3">
    <name type="scientific">Shewanella fodinae</name>
    <dbReference type="NCBI Taxonomy" id="552357"/>
    <lineage>
        <taxon>Bacteria</taxon>
        <taxon>Pseudomonadati</taxon>
        <taxon>Pseudomonadota</taxon>
        <taxon>Gammaproteobacteria</taxon>
        <taxon>Alteromonadales</taxon>
        <taxon>Shewanellaceae</taxon>
        <taxon>Shewanella</taxon>
    </lineage>
</organism>
<feature type="region of interest" description="Disordered" evidence="1">
    <location>
        <begin position="1"/>
        <end position="25"/>
    </location>
</feature>
<accession>A0A4R2FK23</accession>
<gene>
    <name evidence="2" type="ORF">EDC91_11676</name>
</gene>
<evidence type="ECO:0000313" key="3">
    <source>
        <dbReference type="Proteomes" id="UP000294832"/>
    </source>
</evidence>
<dbReference type="Proteomes" id="UP000294832">
    <property type="component" value="Unassembled WGS sequence"/>
</dbReference>
<comment type="caution">
    <text evidence="2">The sequence shown here is derived from an EMBL/GenBank/DDBJ whole genome shotgun (WGS) entry which is preliminary data.</text>
</comment>
<proteinExistence type="predicted"/>
<sequence length="73" mass="7645">MSSPRATGSRVHKAAVGDLAPSKSLGPGLVFLPFRSAVLWSDKFRRGKEEGQNATGTEIGVRSGALSGYLAKN</sequence>
<dbReference type="AlphaFoldDB" id="A0A4R2FK23"/>
<reference evidence="2 3" key="1">
    <citation type="submission" date="2019-03" db="EMBL/GenBank/DDBJ databases">
        <title>Freshwater and sediment microbial communities from various areas in North America, analyzing microbe dynamics in response to fracking.</title>
        <authorList>
            <person name="Lamendella R."/>
        </authorList>
    </citation>
    <scope>NUCLEOTIDE SEQUENCE [LARGE SCALE GENOMIC DNA]</scope>
    <source>
        <strain evidence="2 3">74A</strain>
    </source>
</reference>